<dbReference type="OrthoDB" id="10261062at2759"/>
<dbReference type="Proteomes" id="UP001165065">
    <property type="component" value="Unassembled WGS sequence"/>
</dbReference>
<accession>A0A9W7LC38</accession>
<dbReference type="GO" id="GO:0004792">
    <property type="term" value="F:thiosulfate-cyanide sulfurtransferase activity"/>
    <property type="evidence" value="ECO:0007669"/>
    <property type="project" value="TreeGrafter"/>
</dbReference>
<dbReference type="Pfam" id="PF00581">
    <property type="entry name" value="Rhodanese"/>
    <property type="match status" value="1"/>
</dbReference>
<dbReference type="Gene3D" id="3.40.50.720">
    <property type="entry name" value="NAD(P)-binding Rossmann-like Domain"/>
    <property type="match status" value="1"/>
</dbReference>
<evidence type="ECO:0000313" key="5">
    <source>
        <dbReference type="Proteomes" id="UP001165065"/>
    </source>
</evidence>
<feature type="chain" id="PRO_5040855940" description="Rhodanese domain-containing protein" evidence="2">
    <location>
        <begin position="23"/>
        <end position="447"/>
    </location>
</feature>
<dbReference type="GO" id="GO:0042292">
    <property type="term" value="F:URM1 activating enzyme activity"/>
    <property type="evidence" value="ECO:0007669"/>
    <property type="project" value="TreeGrafter"/>
</dbReference>
<dbReference type="SUPFAM" id="SSF69572">
    <property type="entry name" value="Activating enzymes of the ubiquitin-like proteins"/>
    <property type="match status" value="1"/>
</dbReference>
<dbReference type="PROSITE" id="PS50206">
    <property type="entry name" value="RHODANESE_3"/>
    <property type="match status" value="1"/>
</dbReference>
<proteinExistence type="predicted"/>
<dbReference type="GO" id="GO:0016779">
    <property type="term" value="F:nucleotidyltransferase activity"/>
    <property type="evidence" value="ECO:0007669"/>
    <property type="project" value="TreeGrafter"/>
</dbReference>
<keyword evidence="2" id="KW-0732">Signal</keyword>
<comment type="caution">
    <text evidence="4">The sequence shown here is derived from an EMBL/GenBank/DDBJ whole genome shotgun (WGS) entry which is preliminary data.</text>
</comment>
<feature type="signal peptide" evidence="2">
    <location>
        <begin position="1"/>
        <end position="22"/>
    </location>
</feature>
<gene>
    <name evidence="4" type="ORF">TrCOL_g8301</name>
</gene>
<evidence type="ECO:0000256" key="2">
    <source>
        <dbReference type="SAM" id="SignalP"/>
    </source>
</evidence>
<dbReference type="EMBL" id="BRYA01000214">
    <property type="protein sequence ID" value="GMI44383.1"/>
    <property type="molecule type" value="Genomic_DNA"/>
</dbReference>
<dbReference type="AlphaFoldDB" id="A0A9W7LC38"/>
<dbReference type="InterPro" id="IPR001763">
    <property type="entry name" value="Rhodanese-like_dom"/>
</dbReference>
<organism evidence="4 5">
    <name type="scientific">Triparma columacea</name>
    <dbReference type="NCBI Taxonomy" id="722753"/>
    <lineage>
        <taxon>Eukaryota</taxon>
        <taxon>Sar</taxon>
        <taxon>Stramenopiles</taxon>
        <taxon>Ochrophyta</taxon>
        <taxon>Bolidophyceae</taxon>
        <taxon>Parmales</taxon>
        <taxon>Triparmaceae</taxon>
        <taxon>Triparma</taxon>
    </lineage>
</organism>
<dbReference type="GO" id="GO:0005737">
    <property type="term" value="C:cytoplasm"/>
    <property type="evidence" value="ECO:0007669"/>
    <property type="project" value="TreeGrafter"/>
</dbReference>
<feature type="compositionally biased region" description="Gly residues" evidence="1">
    <location>
        <begin position="304"/>
        <end position="317"/>
    </location>
</feature>
<reference evidence="5" key="1">
    <citation type="journal article" date="2023" name="Commun. Biol.">
        <title>Genome analysis of Parmales, the sister group of diatoms, reveals the evolutionary specialization of diatoms from phago-mixotrophs to photoautotrophs.</title>
        <authorList>
            <person name="Ban H."/>
            <person name="Sato S."/>
            <person name="Yoshikawa S."/>
            <person name="Yamada K."/>
            <person name="Nakamura Y."/>
            <person name="Ichinomiya M."/>
            <person name="Sato N."/>
            <person name="Blanc-Mathieu R."/>
            <person name="Endo H."/>
            <person name="Kuwata A."/>
            <person name="Ogata H."/>
        </authorList>
    </citation>
    <scope>NUCLEOTIDE SEQUENCE [LARGE SCALE GENOMIC DNA]</scope>
</reference>
<evidence type="ECO:0000256" key="1">
    <source>
        <dbReference type="SAM" id="MobiDB-lite"/>
    </source>
</evidence>
<dbReference type="SUPFAM" id="SSF52821">
    <property type="entry name" value="Rhodanese/Cell cycle control phosphatase"/>
    <property type="match status" value="1"/>
</dbReference>
<dbReference type="InterPro" id="IPR000594">
    <property type="entry name" value="ThiF_NAD_FAD-bd"/>
</dbReference>
<keyword evidence="5" id="KW-1185">Reference proteome</keyword>
<dbReference type="PANTHER" id="PTHR10953">
    <property type="entry name" value="UBIQUITIN-ACTIVATING ENZYME E1"/>
    <property type="match status" value="1"/>
</dbReference>
<feature type="domain" description="Rhodanese" evidence="3">
    <location>
        <begin position="392"/>
        <end position="445"/>
    </location>
</feature>
<sequence>MTSTFPVLLLLLLLLLLPNSLPLSLTNPELQRYARHLVLPSFTISNQSILKSSSVLVIGAGGLGSPALLYLASMGVGTIGIVDGDTVDVSNLQRQVIHSEADVGEMKCRSAAQTCRGINGNVQVMEYPQELTPKTGPEIFSDHPWSLCIDGSDNFPTKYLISDLCELHSVPFVYSAISAFEGQVCVFNSPPGVGPTFRDYLPVPPDPGEIPSCAEGGVLGVVPGVMGAMQVVEGVKTLVNGAIDKGVKGVRMGKKGEEGKAEIKIWDALEGAIRKVTVEREGRIGVEGVLGDYGDFCRGGRGVNVGGEGGEAGGGGEKGGRTMDEVETAAGSDGDEGGFEEKALPSKEVLRRLKSGWTPYVLDVRLPTEGDICQLPFHDKVIPHRGVKQSDVPANRDVLIYCKGGVRSRKVAEKIVKEGWAEKEKVWEIKGGIMGWRKEVDSSLAEY</sequence>
<evidence type="ECO:0000259" key="3">
    <source>
        <dbReference type="PROSITE" id="PS50206"/>
    </source>
</evidence>
<dbReference type="InterPro" id="IPR045886">
    <property type="entry name" value="ThiF/MoeB/HesA"/>
</dbReference>
<name>A0A9W7LC38_9STRA</name>
<dbReference type="InterPro" id="IPR036873">
    <property type="entry name" value="Rhodanese-like_dom_sf"/>
</dbReference>
<dbReference type="CDD" id="cd00757">
    <property type="entry name" value="ThiF_MoeB_HesA_family"/>
    <property type="match status" value="1"/>
</dbReference>
<dbReference type="InterPro" id="IPR035985">
    <property type="entry name" value="Ubiquitin-activating_enz"/>
</dbReference>
<dbReference type="Pfam" id="PF00899">
    <property type="entry name" value="ThiF"/>
    <property type="match status" value="1"/>
</dbReference>
<feature type="region of interest" description="Disordered" evidence="1">
    <location>
        <begin position="304"/>
        <end position="341"/>
    </location>
</feature>
<dbReference type="Gene3D" id="3.40.250.10">
    <property type="entry name" value="Rhodanese-like domain"/>
    <property type="match status" value="1"/>
</dbReference>
<evidence type="ECO:0000313" key="4">
    <source>
        <dbReference type="EMBL" id="GMI44383.1"/>
    </source>
</evidence>
<dbReference type="PANTHER" id="PTHR10953:SF102">
    <property type="entry name" value="ADENYLYLTRANSFERASE AND SULFURTRANSFERASE MOCS3"/>
    <property type="match status" value="1"/>
</dbReference>
<protein>
    <recommendedName>
        <fullName evidence="3">Rhodanese domain-containing protein</fullName>
    </recommendedName>
</protein>